<accession>A0A150U347</accession>
<organism evidence="1 2">
    <name type="scientific">Sorangium cellulosum</name>
    <name type="common">Polyangium cellulosum</name>
    <dbReference type="NCBI Taxonomy" id="56"/>
    <lineage>
        <taxon>Bacteria</taxon>
        <taxon>Pseudomonadati</taxon>
        <taxon>Myxococcota</taxon>
        <taxon>Polyangia</taxon>
        <taxon>Polyangiales</taxon>
        <taxon>Polyangiaceae</taxon>
        <taxon>Sorangium</taxon>
    </lineage>
</organism>
<comment type="caution">
    <text evidence="1">The sequence shown here is derived from an EMBL/GenBank/DDBJ whole genome shotgun (WGS) entry which is preliminary data.</text>
</comment>
<protein>
    <submittedName>
        <fullName evidence="1">Uncharacterized protein</fullName>
    </submittedName>
</protein>
<gene>
    <name evidence="1" type="ORF">BE21_57465</name>
</gene>
<evidence type="ECO:0000313" key="2">
    <source>
        <dbReference type="Proteomes" id="UP000075502"/>
    </source>
</evidence>
<dbReference type="AlphaFoldDB" id="A0A150U347"/>
<reference evidence="1 2" key="1">
    <citation type="submission" date="2014-02" db="EMBL/GenBank/DDBJ databases">
        <title>The small core and large imbalanced accessory genome model reveals a collaborative survival strategy of Sorangium cellulosum strains in nature.</title>
        <authorList>
            <person name="Han K."/>
            <person name="Peng R."/>
            <person name="Blom J."/>
            <person name="Li Y.-Z."/>
        </authorList>
    </citation>
    <scope>NUCLEOTIDE SEQUENCE [LARGE SCALE GENOMIC DNA]</scope>
    <source>
        <strain evidence="1 2">So0007-03</strain>
    </source>
</reference>
<dbReference type="EMBL" id="JEME01000030">
    <property type="protein sequence ID" value="KYG11401.1"/>
    <property type="molecule type" value="Genomic_DNA"/>
</dbReference>
<proteinExistence type="predicted"/>
<sequence length="335" mass="34110">MGIIADKLFGIRHIFASGSPLPDRRAINFGSGLVATDDAANQRVNVVAQAASGSSGGTMSSDHYTLLANATANSTPNTLALRTSSGALRGDWFEADGGGTVASTGSIRLPASGSIYGRHNSADARVAEFFAGTLIVGGPGAPTSLSTEAHVMFLTGGFEEPFARFLSSGTCTTAYDIRMGLGRPRVFVSGTGDTPLITPRDAPMEAKYTKTAADAQGSDGLTAFPISGPMPAAATIIAAWYVPVSTLTANDTNYATLTVSTYSLGGSLVGTVVQSTTRTSGSGGTGSWTARAPVSLAITSASVSEGQHLEFSITKTGTGIAVPAGLLVVRYILTQ</sequence>
<dbReference type="Proteomes" id="UP000075502">
    <property type="component" value="Unassembled WGS sequence"/>
</dbReference>
<evidence type="ECO:0000313" key="1">
    <source>
        <dbReference type="EMBL" id="KYG11401.1"/>
    </source>
</evidence>
<name>A0A150U347_SORCE</name>